<evidence type="ECO:0000256" key="2">
    <source>
        <dbReference type="ARBA" id="ARBA00023002"/>
    </source>
</evidence>
<keyword evidence="1" id="KW-0521">NADP</keyword>
<evidence type="ECO:0000313" key="6">
    <source>
        <dbReference type="Proteomes" id="UP000252008"/>
    </source>
</evidence>
<keyword evidence="6" id="KW-1185">Reference proteome</keyword>
<dbReference type="Proteomes" id="UP000252008">
    <property type="component" value="Unassembled WGS sequence"/>
</dbReference>
<dbReference type="CDD" id="cd24146">
    <property type="entry name" value="nat-AmDH_N_like"/>
    <property type="match status" value="1"/>
</dbReference>
<dbReference type="EMBL" id="UEGS01000001">
    <property type="protein sequence ID" value="SRX79427.1"/>
    <property type="molecule type" value="Genomic_DNA"/>
</dbReference>
<evidence type="ECO:0000256" key="1">
    <source>
        <dbReference type="ARBA" id="ARBA00022857"/>
    </source>
</evidence>
<accession>A0A375YE82</accession>
<dbReference type="InterPro" id="IPR000846">
    <property type="entry name" value="DapB_N"/>
</dbReference>
<dbReference type="Gene3D" id="3.40.50.720">
    <property type="entry name" value="NAD(P)-binding Rossmann-like Domain"/>
    <property type="match status" value="1"/>
</dbReference>
<dbReference type="Pfam" id="PF19328">
    <property type="entry name" value="DAP_DH_C"/>
    <property type="match status" value="1"/>
</dbReference>
<evidence type="ECO:0000259" key="4">
    <source>
        <dbReference type="Pfam" id="PF19328"/>
    </source>
</evidence>
<dbReference type="InterPro" id="IPR036291">
    <property type="entry name" value="NAD(P)-bd_dom_sf"/>
</dbReference>
<dbReference type="STRING" id="39692.BST38_12240"/>
<proteinExistence type="predicted"/>
<organism evidence="5 6">
    <name type="scientific">Mycolicibacterium parafortuitum</name>
    <name type="common">Mycobacterium parafortuitum</name>
    <dbReference type="NCBI Taxonomy" id="39692"/>
    <lineage>
        <taxon>Bacteria</taxon>
        <taxon>Bacillati</taxon>
        <taxon>Actinomycetota</taxon>
        <taxon>Actinomycetes</taxon>
        <taxon>Mycobacteriales</taxon>
        <taxon>Mycobacteriaceae</taxon>
        <taxon>Mycolicibacterium</taxon>
    </lineage>
</organism>
<feature type="domain" description="2,4-diaminopentanoate dehydrogenase C-terminal" evidence="4">
    <location>
        <begin position="224"/>
        <end position="365"/>
    </location>
</feature>
<evidence type="ECO:0000313" key="5">
    <source>
        <dbReference type="EMBL" id="SRX79427.1"/>
    </source>
</evidence>
<dbReference type="GO" id="GO:0008839">
    <property type="term" value="F:4-hydroxy-tetrahydrodipicolinate reductase"/>
    <property type="evidence" value="ECO:0007669"/>
    <property type="project" value="InterPro"/>
</dbReference>
<name>A0A375YE82_MYCPF</name>
<dbReference type="AlphaFoldDB" id="A0A375YE82"/>
<sequence>MFSHIASSPGKVDMTEIRHNPKVILWGPGQVGVGALRALIAHPGLDLAGVVVHAEAKDGMDAGALCGMPATGVVATRDIDAALALDADAVAYFASGDYRYREAAQDIARCLRAGKNVVCTSLVPMCYPPAADRETAELIESACEEGGTSFFNSGVDPGWANDVIALTMTGFSSRVDTITMLEILDYGPIDQPDIMFDFMGFGHPPDHPAPLFDPERLAALWAPTVHLVADGVGLPLDRVDTTIEKWLATRRYEVASGWIEPGTMGGMRFKLAGIVDGEPRVVLEHITRMGEESAPDWPRHPSPHGGYRVIVDGLPTYTVDIEMHGRGDNMRGLTYATVMRELNAIPAVIAAPPGPLSTLDLPLVTGPVRGGTWRGVLPSTRSALPV</sequence>
<evidence type="ECO:0000259" key="3">
    <source>
        <dbReference type="Pfam" id="PF01113"/>
    </source>
</evidence>
<dbReference type="SUPFAM" id="SSF51735">
    <property type="entry name" value="NAD(P)-binding Rossmann-fold domains"/>
    <property type="match status" value="1"/>
</dbReference>
<keyword evidence="2" id="KW-0560">Oxidoreductase</keyword>
<dbReference type="InterPro" id="IPR045760">
    <property type="entry name" value="DAP_DH_C"/>
</dbReference>
<dbReference type="GO" id="GO:0009089">
    <property type="term" value="P:lysine biosynthetic process via diaminopimelate"/>
    <property type="evidence" value="ECO:0007669"/>
    <property type="project" value="InterPro"/>
</dbReference>
<protein>
    <submittedName>
        <fullName evidence="5">Dihydrodipicolinate reductase [Sphingomonas wittichii RW1]</fullName>
    </submittedName>
</protein>
<gene>
    <name evidence="5" type="ORF">MPP7335_01164</name>
</gene>
<reference evidence="5 6" key="1">
    <citation type="submission" date="2018-05" db="EMBL/GenBank/DDBJ databases">
        <authorList>
            <consortium name="IHU Genomes"/>
        </authorList>
    </citation>
    <scope>NUCLEOTIDE SEQUENCE [LARGE SCALE GENOMIC DNA]</scope>
    <source>
        <strain evidence="5 6">P7335</strain>
    </source>
</reference>
<dbReference type="Pfam" id="PF01113">
    <property type="entry name" value="DapB_N"/>
    <property type="match status" value="1"/>
</dbReference>
<feature type="domain" description="Dihydrodipicolinate reductase N-terminal" evidence="3">
    <location>
        <begin position="22"/>
        <end position="119"/>
    </location>
</feature>